<accession>A0A1L4D180</accession>
<dbReference type="KEGG" id="saqi:AXG55_08510"/>
<reference evidence="1 2" key="1">
    <citation type="submission" date="2016-10" db="EMBL/GenBank/DDBJ databases">
        <title>Silvanigrella aquatica sp. nov., isolated from a freshwater lake located in the Black Forest, Germany, description of Silvanigrellaceae fam. nov., Silvanigrellales ord. nov., reclassification of the order Bdellovibrionales in the class Oligoflexia, reclassification of the families Bacteriovoracaceae and Halobacteriovoraceae in the new order Bacteriovoracales ord. nov., and reclassification of the family Pseudobacteriovoracaceae in the order Oligoflexiales.</title>
        <authorList>
            <person name="Hahn M.W."/>
            <person name="Schmidt J."/>
            <person name="Koll U."/>
            <person name="Rohde M."/>
            <person name="Verbag S."/>
            <person name="Pitt A."/>
            <person name="Nakai R."/>
            <person name="Naganuma T."/>
            <person name="Lang E."/>
        </authorList>
    </citation>
    <scope>NUCLEOTIDE SEQUENCE [LARGE SCALE GENOMIC DNA]</scope>
    <source>
        <strain evidence="1 2">MWH-Nonnen-W8red</strain>
    </source>
</reference>
<gene>
    <name evidence="1" type="ORF">AXG55_08510</name>
</gene>
<dbReference type="AlphaFoldDB" id="A0A1L4D180"/>
<name>A0A1L4D180_9BACT</name>
<proteinExistence type="predicted"/>
<evidence type="ECO:0000313" key="1">
    <source>
        <dbReference type="EMBL" id="APJ03944.1"/>
    </source>
</evidence>
<evidence type="ECO:0000313" key="2">
    <source>
        <dbReference type="Proteomes" id="UP000184731"/>
    </source>
</evidence>
<organism evidence="1 2">
    <name type="scientific">Silvanigrella aquatica</name>
    <dbReference type="NCBI Taxonomy" id="1915309"/>
    <lineage>
        <taxon>Bacteria</taxon>
        <taxon>Pseudomonadati</taxon>
        <taxon>Bdellovibrionota</taxon>
        <taxon>Oligoflexia</taxon>
        <taxon>Silvanigrellales</taxon>
        <taxon>Silvanigrellaceae</taxon>
        <taxon>Silvanigrella</taxon>
    </lineage>
</organism>
<dbReference type="RefSeq" id="WP_148697689.1">
    <property type="nucleotide sequence ID" value="NZ_CP017834.1"/>
</dbReference>
<dbReference type="STRING" id="1915309.AXG55_08510"/>
<protein>
    <submittedName>
        <fullName evidence="1">Uncharacterized protein</fullName>
    </submittedName>
</protein>
<dbReference type="Proteomes" id="UP000184731">
    <property type="component" value="Chromosome"/>
</dbReference>
<keyword evidence="2" id="KW-1185">Reference proteome</keyword>
<dbReference type="EMBL" id="CP017834">
    <property type="protein sequence ID" value="APJ03944.1"/>
    <property type="molecule type" value="Genomic_DNA"/>
</dbReference>
<sequence length="114" mass="12914">MSTGKQLGSELWQVVNTVSNKKDSEYIWQKIGETIVKHINNQVISLLRESISPHKSNSLWQTMKNFKDKKEGEQYWQKIGEDIVNHLISQALVLQSEVAATENGTSVSEKGKLT</sequence>